<dbReference type="RefSeq" id="WP_072738192.1">
    <property type="nucleotide sequence ID" value="NZ_CP048813.1"/>
</dbReference>
<accession>A0A1G8KCZ6</accession>
<sequence>MAFCESGGRYEPGWMRGGRGAGPARTGPRIMWPCEATRTTVPPEPVHEVFEGFDDDEDPFLE</sequence>
<keyword evidence="2" id="KW-1185">Reference proteome</keyword>
<dbReference type="Proteomes" id="UP000183263">
    <property type="component" value="Unassembled WGS sequence"/>
</dbReference>
<gene>
    <name evidence="1" type="ORF">SAMN05444695_10799</name>
</gene>
<dbReference type="AlphaFoldDB" id="A0A1G8KCZ6"/>
<organism evidence="1 2">
    <name type="scientific">Rhodococcus triatomae</name>
    <dbReference type="NCBI Taxonomy" id="300028"/>
    <lineage>
        <taxon>Bacteria</taxon>
        <taxon>Bacillati</taxon>
        <taxon>Actinomycetota</taxon>
        <taxon>Actinomycetes</taxon>
        <taxon>Mycobacteriales</taxon>
        <taxon>Nocardiaceae</taxon>
        <taxon>Rhodococcus</taxon>
    </lineage>
</organism>
<name>A0A1G8KCZ6_9NOCA</name>
<proteinExistence type="predicted"/>
<evidence type="ECO:0000313" key="1">
    <source>
        <dbReference type="EMBL" id="SDI41302.1"/>
    </source>
</evidence>
<reference evidence="1 2" key="1">
    <citation type="submission" date="2016-10" db="EMBL/GenBank/DDBJ databases">
        <authorList>
            <person name="de Groot N.N."/>
        </authorList>
    </citation>
    <scope>NUCLEOTIDE SEQUENCE [LARGE SCALE GENOMIC DNA]</scope>
    <source>
        <strain evidence="1 2">DSM 44892</strain>
    </source>
</reference>
<evidence type="ECO:0000313" key="2">
    <source>
        <dbReference type="Proteomes" id="UP000183263"/>
    </source>
</evidence>
<protein>
    <submittedName>
        <fullName evidence="1">Uncharacterized protein</fullName>
    </submittedName>
</protein>
<dbReference type="EMBL" id="FNDN01000007">
    <property type="protein sequence ID" value="SDI41302.1"/>
    <property type="molecule type" value="Genomic_DNA"/>
</dbReference>